<name>A0A2U1MCS1_ARTAN</name>
<comment type="caution">
    <text evidence="3">The sequence shown here is derived from an EMBL/GenBank/DDBJ whole genome shotgun (WGS) entry which is preliminary data.</text>
</comment>
<dbReference type="InterPro" id="IPR050239">
    <property type="entry name" value="Sigma-70_RNA_pol_init_factors"/>
</dbReference>
<sequence length="248" mass="28742">MAKWLDQVEADRFKEEYHEAKAKGGCKAQTEKLQDELLCFSSIFYCWKKRYNVVSPMGPQMAAPQRGAAKHVCSTGRMHRNRNVTCDWSLTSVVCLHGESNRTINSISTKNSSKHVCIRGRTHSLLQKKSVTQEEFIDTFADGDERRQPNFLRFALDDMFDSLKPKENLVMRQRYELDGKGKRTLGEIAGNMSISRVRVRMHEVKPLMNLKHPARVEYMRHYLLRSNQPTAFSTYINNCVRTSDMYHS</sequence>
<feature type="domain" description="RNA polymerase sigma-70 region 4" evidence="2">
    <location>
        <begin position="161"/>
        <end position="212"/>
    </location>
</feature>
<dbReference type="PANTHER" id="PTHR30603">
    <property type="entry name" value="RNA POLYMERASE SIGMA FACTOR RPO"/>
    <property type="match status" value="1"/>
</dbReference>
<dbReference type="GO" id="GO:0006352">
    <property type="term" value="P:DNA-templated transcription initiation"/>
    <property type="evidence" value="ECO:0007669"/>
    <property type="project" value="InterPro"/>
</dbReference>
<gene>
    <name evidence="3" type="ORF">CTI12_AA386480</name>
</gene>
<dbReference type="Pfam" id="PF04545">
    <property type="entry name" value="Sigma70_r4"/>
    <property type="match status" value="1"/>
</dbReference>
<accession>A0A2U1MCS1</accession>
<dbReference type="InterPro" id="IPR036388">
    <property type="entry name" value="WH-like_DNA-bd_sf"/>
</dbReference>
<organism evidence="3 4">
    <name type="scientific">Artemisia annua</name>
    <name type="common">Sweet wormwood</name>
    <dbReference type="NCBI Taxonomy" id="35608"/>
    <lineage>
        <taxon>Eukaryota</taxon>
        <taxon>Viridiplantae</taxon>
        <taxon>Streptophyta</taxon>
        <taxon>Embryophyta</taxon>
        <taxon>Tracheophyta</taxon>
        <taxon>Spermatophyta</taxon>
        <taxon>Magnoliopsida</taxon>
        <taxon>eudicotyledons</taxon>
        <taxon>Gunneridae</taxon>
        <taxon>Pentapetalae</taxon>
        <taxon>asterids</taxon>
        <taxon>campanulids</taxon>
        <taxon>Asterales</taxon>
        <taxon>Asteraceae</taxon>
        <taxon>Asteroideae</taxon>
        <taxon>Anthemideae</taxon>
        <taxon>Artemisiinae</taxon>
        <taxon>Artemisia</taxon>
    </lineage>
</organism>
<dbReference type="Proteomes" id="UP000245207">
    <property type="component" value="Unassembled WGS sequence"/>
</dbReference>
<dbReference type="SUPFAM" id="SSF88659">
    <property type="entry name" value="Sigma3 and sigma4 domains of RNA polymerase sigma factors"/>
    <property type="match status" value="1"/>
</dbReference>
<protein>
    <submittedName>
        <fullName evidence="3">Sigma factor E</fullName>
    </submittedName>
</protein>
<dbReference type="PANTHER" id="PTHR30603:SF4">
    <property type="entry name" value="RNA POLYMERASE SIGMA FACTOR SIGE, CHLOROPLASTIC_MITOCHONDRIAL"/>
    <property type="match status" value="1"/>
</dbReference>
<dbReference type="GO" id="GO:0003700">
    <property type="term" value="F:DNA-binding transcription factor activity"/>
    <property type="evidence" value="ECO:0007669"/>
    <property type="project" value="InterPro"/>
</dbReference>
<dbReference type="STRING" id="35608.A0A2U1MCS1"/>
<dbReference type="InterPro" id="IPR013324">
    <property type="entry name" value="RNA_pol_sigma_r3/r4-like"/>
</dbReference>
<comment type="similarity">
    <text evidence="1">Belongs to the sigma-70 factor family.</text>
</comment>
<evidence type="ECO:0000313" key="4">
    <source>
        <dbReference type="Proteomes" id="UP000245207"/>
    </source>
</evidence>
<evidence type="ECO:0000313" key="3">
    <source>
        <dbReference type="EMBL" id="PWA59055.1"/>
    </source>
</evidence>
<reference evidence="3 4" key="1">
    <citation type="journal article" date="2018" name="Mol. Plant">
        <title>The genome of Artemisia annua provides insight into the evolution of Asteraceae family and artemisinin biosynthesis.</title>
        <authorList>
            <person name="Shen Q."/>
            <person name="Zhang L."/>
            <person name="Liao Z."/>
            <person name="Wang S."/>
            <person name="Yan T."/>
            <person name="Shi P."/>
            <person name="Liu M."/>
            <person name="Fu X."/>
            <person name="Pan Q."/>
            <person name="Wang Y."/>
            <person name="Lv Z."/>
            <person name="Lu X."/>
            <person name="Zhang F."/>
            <person name="Jiang W."/>
            <person name="Ma Y."/>
            <person name="Chen M."/>
            <person name="Hao X."/>
            <person name="Li L."/>
            <person name="Tang Y."/>
            <person name="Lv G."/>
            <person name="Zhou Y."/>
            <person name="Sun X."/>
            <person name="Brodelius P.E."/>
            <person name="Rose J.K.C."/>
            <person name="Tang K."/>
        </authorList>
    </citation>
    <scope>NUCLEOTIDE SEQUENCE [LARGE SCALE GENOMIC DNA]</scope>
    <source>
        <strain evidence="4">cv. Huhao1</strain>
        <tissue evidence="3">Leaf</tissue>
    </source>
</reference>
<proteinExistence type="inferred from homology"/>
<evidence type="ECO:0000259" key="2">
    <source>
        <dbReference type="Pfam" id="PF04545"/>
    </source>
</evidence>
<dbReference type="InterPro" id="IPR007630">
    <property type="entry name" value="RNA_pol_sigma70_r4"/>
</dbReference>
<dbReference type="Gene3D" id="1.10.10.10">
    <property type="entry name" value="Winged helix-like DNA-binding domain superfamily/Winged helix DNA-binding domain"/>
    <property type="match status" value="1"/>
</dbReference>
<dbReference type="OrthoDB" id="47406at2759"/>
<dbReference type="AlphaFoldDB" id="A0A2U1MCS1"/>
<keyword evidence="4" id="KW-1185">Reference proteome</keyword>
<dbReference type="EMBL" id="PKPP01005732">
    <property type="protein sequence ID" value="PWA59055.1"/>
    <property type="molecule type" value="Genomic_DNA"/>
</dbReference>
<evidence type="ECO:0000256" key="1">
    <source>
        <dbReference type="ARBA" id="ARBA00007788"/>
    </source>
</evidence>